<keyword evidence="3 6" id="KW-0812">Transmembrane</keyword>
<reference evidence="8 9" key="1">
    <citation type="submission" date="2019-08" db="EMBL/GenBank/DDBJ databases">
        <title>In-depth cultivation of the pig gut microbiome towards novel bacterial diversity and tailored functional studies.</title>
        <authorList>
            <person name="Wylensek D."/>
            <person name="Hitch T.C.A."/>
            <person name="Clavel T."/>
        </authorList>
    </citation>
    <scope>NUCLEOTIDE SEQUENCE [LARGE SCALE GENOMIC DNA]</scope>
    <source>
        <strain evidence="8 9">RF-744-FAT-4</strain>
    </source>
</reference>
<organism evidence="8 9">
    <name type="scientific">Pseudoramibacter porci</name>
    <dbReference type="NCBI Taxonomy" id="2606631"/>
    <lineage>
        <taxon>Bacteria</taxon>
        <taxon>Bacillati</taxon>
        <taxon>Bacillota</taxon>
        <taxon>Clostridia</taxon>
        <taxon>Eubacteriales</taxon>
        <taxon>Eubacteriaceae</taxon>
        <taxon>Pseudoramibacter</taxon>
    </lineage>
</organism>
<dbReference type="GO" id="GO:0140359">
    <property type="term" value="F:ABC-type transporter activity"/>
    <property type="evidence" value="ECO:0007669"/>
    <property type="project" value="InterPro"/>
</dbReference>
<dbReference type="EMBL" id="VUMO01000009">
    <property type="protein sequence ID" value="MSS20172.1"/>
    <property type="molecule type" value="Genomic_DNA"/>
</dbReference>
<feature type="transmembrane region" description="Helical" evidence="6">
    <location>
        <begin position="147"/>
        <end position="169"/>
    </location>
</feature>
<evidence type="ECO:0000313" key="9">
    <source>
        <dbReference type="Proteomes" id="UP000461754"/>
    </source>
</evidence>
<keyword evidence="2" id="KW-0813">Transport</keyword>
<feature type="transmembrane region" description="Helical" evidence="6">
    <location>
        <begin position="32"/>
        <end position="51"/>
    </location>
</feature>
<comment type="subcellular location">
    <subcellularLocation>
        <location evidence="1">Membrane</location>
        <topology evidence="1">Multi-pass membrane protein</topology>
    </subcellularLocation>
</comment>
<keyword evidence="4 6" id="KW-1133">Transmembrane helix</keyword>
<dbReference type="RefSeq" id="WP_154576556.1">
    <property type="nucleotide sequence ID" value="NZ_VUMO01000009.1"/>
</dbReference>
<evidence type="ECO:0000256" key="3">
    <source>
        <dbReference type="ARBA" id="ARBA00022692"/>
    </source>
</evidence>
<feature type="transmembrane region" description="Helical" evidence="6">
    <location>
        <begin position="63"/>
        <end position="84"/>
    </location>
</feature>
<accession>A0A7X2NGJ8</accession>
<feature type="domain" description="ABC-2 type transporter transmembrane" evidence="7">
    <location>
        <begin position="13"/>
        <end position="216"/>
    </location>
</feature>
<feature type="transmembrane region" description="Helical" evidence="6">
    <location>
        <begin position="176"/>
        <end position="194"/>
    </location>
</feature>
<evidence type="ECO:0000256" key="6">
    <source>
        <dbReference type="SAM" id="Phobius"/>
    </source>
</evidence>
<evidence type="ECO:0000259" key="7">
    <source>
        <dbReference type="Pfam" id="PF01061"/>
    </source>
</evidence>
<feature type="transmembrane region" description="Helical" evidence="6">
    <location>
        <begin position="105"/>
        <end position="127"/>
    </location>
</feature>
<gene>
    <name evidence="8" type="ORF">FYJ52_07160</name>
</gene>
<proteinExistence type="predicted"/>
<comment type="caution">
    <text evidence="8">The sequence shown here is derived from an EMBL/GenBank/DDBJ whole genome shotgun (WGS) entry which is preliminary data.</text>
</comment>
<feature type="transmembrane region" description="Helical" evidence="6">
    <location>
        <begin position="261"/>
        <end position="280"/>
    </location>
</feature>
<dbReference type="Pfam" id="PF01061">
    <property type="entry name" value="ABC2_membrane"/>
    <property type="match status" value="1"/>
</dbReference>
<name>A0A7X2NGJ8_9FIRM</name>
<dbReference type="InterPro" id="IPR013525">
    <property type="entry name" value="ABC2_TM"/>
</dbReference>
<dbReference type="GO" id="GO:0016020">
    <property type="term" value="C:membrane"/>
    <property type="evidence" value="ECO:0007669"/>
    <property type="project" value="UniProtKB-SubCell"/>
</dbReference>
<evidence type="ECO:0000256" key="5">
    <source>
        <dbReference type="ARBA" id="ARBA00023136"/>
    </source>
</evidence>
<evidence type="ECO:0000256" key="1">
    <source>
        <dbReference type="ARBA" id="ARBA00004141"/>
    </source>
</evidence>
<dbReference type="AlphaFoldDB" id="A0A7X2NGJ8"/>
<dbReference type="Proteomes" id="UP000461754">
    <property type="component" value="Unassembled WGS sequence"/>
</dbReference>
<keyword evidence="9" id="KW-1185">Reference proteome</keyword>
<sequence>MFKNRKTPGFFAQLGTLFHRDVELFWVEKSKIWITLCFPIVIAILIVYVTHGIFFDTYEGTKSALFTIVSASIYIGMFNALTIICQERDIVKHEYLTGMNLWSYVLAQVFWQGVVCAVQTAIFMAYYWQHIDFPTKGIYFSSTLPEYTISLFLIMYAADVTGIFISCLVKKNETANLLAPLVVICQLIFSGVLFELKGFSKKMANVMISKWGMEAMGRIARLNGLTLKIQKKYHKTGMHFPHKAESAYAAKAPRLFFDWKILIVYIAVLAVASVLVLYRVKRDRR</sequence>
<dbReference type="PANTHER" id="PTHR19241">
    <property type="entry name" value="ATP-BINDING CASSETTE TRANSPORTER"/>
    <property type="match status" value="1"/>
</dbReference>
<evidence type="ECO:0000313" key="8">
    <source>
        <dbReference type="EMBL" id="MSS20172.1"/>
    </source>
</evidence>
<protein>
    <submittedName>
        <fullName evidence="8">ABC transporter permease</fullName>
    </submittedName>
</protein>
<keyword evidence="5 6" id="KW-0472">Membrane</keyword>
<evidence type="ECO:0000256" key="2">
    <source>
        <dbReference type="ARBA" id="ARBA00022448"/>
    </source>
</evidence>
<evidence type="ECO:0000256" key="4">
    <source>
        <dbReference type="ARBA" id="ARBA00022989"/>
    </source>
</evidence>